<evidence type="ECO:0000313" key="4">
    <source>
        <dbReference type="EMBL" id="MFD5098734.1"/>
    </source>
</evidence>
<dbReference type="SUPFAM" id="SSF55486">
    <property type="entry name" value="Metalloproteases ('zincins'), catalytic domain"/>
    <property type="match status" value="1"/>
</dbReference>
<feature type="compositionally biased region" description="Gly residues" evidence="1">
    <location>
        <begin position="357"/>
        <end position="375"/>
    </location>
</feature>
<dbReference type="Proteomes" id="UP001598448">
    <property type="component" value="Unassembled WGS sequence"/>
</dbReference>
<evidence type="ECO:0000313" key="5">
    <source>
        <dbReference type="Proteomes" id="UP001598448"/>
    </source>
</evidence>
<feature type="chain" id="PRO_5045655567" description="Peptidase M11 gametolysin domain-containing protein" evidence="2">
    <location>
        <begin position="30"/>
        <end position="375"/>
    </location>
</feature>
<dbReference type="RefSeq" id="WP_386710166.1">
    <property type="nucleotide sequence ID" value="NZ_JBHXIJ010000030.1"/>
</dbReference>
<evidence type="ECO:0000259" key="3">
    <source>
        <dbReference type="Pfam" id="PF05548"/>
    </source>
</evidence>
<organism evidence="4 5">
    <name type="scientific">Streptomyces albidochromogenes</name>
    <dbReference type="NCBI Taxonomy" id="329524"/>
    <lineage>
        <taxon>Bacteria</taxon>
        <taxon>Bacillati</taxon>
        <taxon>Actinomycetota</taxon>
        <taxon>Actinomycetes</taxon>
        <taxon>Kitasatosporales</taxon>
        <taxon>Streptomycetaceae</taxon>
        <taxon>Streptomyces</taxon>
    </lineage>
</organism>
<dbReference type="InterPro" id="IPR008752">
    <property type="entry name" value="Peptidase_M11"/>
</dbReference>
<protein>
    <recommendedName>
        <fullName evidence="3">Peptidase M11 gametolysin domain-containing protein</fullName>
    </recommendedName>
</protein>
<feature type="signal peptide" evidence="2">
    <location>
        <begin position="1"/>
        <end position="29"/>
    </location>
</feature>
<dbReference type="Pfam" id="PF05548">
    <property type="entry name" value="Peptidase_M11"/>
    <property type="match status" value="1"/>
</dbReference>
<comment type="caution">
    <text evidence="4">The sequence shown here is derived from an EMBL/GenBank/DDBJ whole genome shotgun (WGS) entry which is preliminary data.</text>
</comment>
<keyword evidence="5" id="KW-1185">Reference proteome</keyword>
<name>A0ABW6FLN4_9ACTN</name>
<proteinExistence type="predicted"/>
<feature type="region of interest" description="Disordered" evidence="1">
    <location>
        <begin position="350"/>
        <end position="375"/>
    </location>
</feature>
<sequence>MQSTSRVRLSALACGVVLASAALPAATHAAQAPADRRTVQVVMVEFSDGGFTDAAGLRPALETTYYGKKGSLVSYYDEITRGRTTFAPAGADPVIGPLTLPMAAACDSGRIADEAQKALAGKGVGESAYEHVSIVFPNEKAKCAYAGLGTVGGGKTWMPSQHFTIDALIHEFGHNLGYHHQKRLRCPDGDLGAGCKEDGESHKSVMGGGGSAAGLSAAELIHNKWLAGDELTDVSASGTYTLRPLHGGGTGVRALRVPLGDKDQLVVELRARAGSLDGVIQGVHAYRVSGGDYTRSALIDPTPGEGKAADADALKAGTELSDTTRKVSVRVVTSGDTEATVAVTVPGAAASAAAGAAGPGTGGTGAGTGGTAPAS</sequence>
<keyword evidence="2" id="KW-0732">Signal</keyword>
<evidence type="ECO:0000256" key="1">
    <source>
        <dbReference type="SAM" id="MobiDB-lite"/>
    </source>
</evidence>
<evidence type="ECO:0000256" key="2">
    <source>
        <dbReference type="SAM" id="SignalP"/>
    </source>
</evidence>
<feature type="domain" description="Peptidase M11 gametolysin" evidence="3">
    <location>
        <begin position="102"/>
        <end position="185"/>
    </location>
</feature>
<reference evidence="4 5" key="1">
    <citation type="submission" date="2024-09" db="EMBL/GenBank/DDBJ databases">
        <title>The Natural Products Discovery Center: Release of the First 8490 Sequenced Strains for Exploring Actinobacteria Biosynthetic Diversity.</title>
        <authorList>
            <person name="Kalkreuter E."/>
            <person name="Kautsar S.A."/>
            <person name="Yang D."/>
            <person name="Bader C.D."/>
            <person name="Teijaro C.N."/>
            <person name="Fluegel L."/>
            <person name="Davis C.M."/>
            <person name="Simpson J.R."/>
            <person name="Lauterbach L."/>
            <person name="Steele A.D."/>
            <person name="Gui C."/>
            <person name="Meng S."/>
            <person name="Li G."/>
            <person name="Viehrig K."/>
            <person name="Ye F."/>
            <person name="Su P."/>
            <person name="Kiefer A.F."/>
            <person name="Nichols A."/>
            <person name="Cepeda A.J."/>
            <person name="Yan W."/>
            <person name="Fan B."/>
            <person name="Jiang Y."/>
            <person name="Adhikari A."/>
            <person name="Zheng C.-J."/>
            <person name="Schuster L."/>
            <person name="Cowan T.M."/>
            <person name="Smanski M.J."/>
            <person name="Chevrette M.G."/>
            <person name="De Carvalho L.P.S."/>
            <person name="Shen B."/>
        </authorList>
    </citation>
    <scope>NUCLEOTIDE SEQUENCE [LARGE SCALE GENOMIC DNA]</scope>
    <source>
        <strain evidence="4 5">NPDC058348</strain>
    </source>
</reference>
<gene>
    <name evidence="4" type="ORF">ACFWJN_07130</name>
</gene>
<accession>A0ABW6FLN4</accession>
<dbReference type="EMBL" id="JBHXIJ010000030">
    <property type="protein sequence ID" value="MFD5098734.1"/>
    <property type="molecule type" value="Genomic_DNA"/>
</dbReference>